<reference evidence="2" key="1">
    <citation type="submission" date="2025-08" db="UniProtKB">
        <authorList>
            <consortium name="RefSeq"/>
        </authorList>
    </citation>
    <scope>IDENTIFICATION</scope>
    <source>
        <tissue evidence="2">Blood</tissue>
    </source>
</reference>
<dbReference type="AlphaFoldDB" id="A0A9W3HDK5"/>
<dbReference type="RefSeq" id="XP_045367855.1">
    <property type="nucleotide sequence ID" value="XM_045511899.1"/>
</dbReference>
<proteinExistence type="predicted"/>
<accession>A0A9W3HDK5</accession>
<sequence length="202" mass="22528">MFSVMSGKGDPVMSKDGSSCSEPSGGPGALQKHWQKEEEMCLGWRPTFRSSTSFLPKERSLELPTMFTKEPANNTLDLGAWPDHRHGLPQPENHPSESLTHRCGAWMTMQRNVRRGNMRWSQKQGLCSACALCVLPYLMDVGIWSSAATADRQSVGNKDLQRASPLLKEVKMSPEDNQGMEYILEQILPVVQMAVNGHSNRL</sequence>
<feature type="region of interest" description="Disordered" evidence="1">
    <location>
        <begin position="1"/>
        <end position="32"/>
    </location>
</feature>
<evidence type="ECO:0000256" key="1">
    <source>
        <dbReference type="SAM" id="MobiDB-lite"/>
    </source>
</evidence>
<evidence type="ECO:0000313" key="2">
    <source>
        <dbReference type="RefSeq" id="XP_045367855.1"/>
    </source>
</evidence>
<name>A0A9W3HDK5_CAMBA</name>
<organism evidence="2">
    <name type="scientific">Camelus bactrianus</name>
    <name type="common">Bactrian camel</name>
    <dbReference type="NCBI Taxonomy" id="9837"/>
    <lineage>
        <taxon>Eukaryota</taxon>
        <taxon>Metazoa</taxon>
        <taxon>Chordata</taxon>
        <taxon>Craniata</taxon>
        <taxon>Vertebrata</taxon>
        <taxon>Euteleostomi</taxon>
        <taxon>Mammalia</taxon>
        <taxon>Eutheria</taxon>
        <taxon>Laurasiatheria</taxon>
        <taxon>Artiodactyla</taxon>
        <taxon>Tylopoda</taxon>
        <taxon>Camelidae</taxon>
        <taxon>Camelus</taxon>
    </lineage>
</organism>
<gene>
    <name evidence="2" type="primary">LOC123614968</name>
</gene>
<protein>
    <submittedName>
        <fullName evidence="2">Uncharacterized protein LOC123614968 isoform X1</fullName>
    </submittedName>
</protein>